<dbReference type="InterPro" id="IPR036420">
    <property type="entry name" value="BRCT_dom_sf"/>
</dbReference>
<keyword evidence="9" id="KW-0007">Acetylation</keyword>
<comment type="caution">
    <text evidence="16">The sequence shown here is derived from an EMBL/GenBank/DDBJ whole genome shotgun (WGS) entry which is preliminary data.</text>
</comment>
<dbReference type="Pfam" id="PF16589">
    <property type="entry name" value="BRCT_2"/>
    <property type="match status" value="1"/>
</dbReference>
<organism evidence="16 17">
    <name type="scientific">Gnathostoma spinigerum</name>
    <dbReference type="NCBI Taxonomy" id="75299"/>
    <lineage>
        <taxon>Eukaryota</taxon>
        <taxon>Metazoa</taxon>
        <taxon>Ecdysozoa</taxon>
        <taxon>Nematoda</taxon>
        <taxon>Chromadorea</taxon>
        <taxon>Rhabditida</taxon>
        <taxon>Spirurina</taxon>
        <taxon>Gnathostomatomorpha</taxon>
        <taxon>Gnathostomatoidea</taxon>
        <taxon>Gnathostomatidae</taxon>
        <taxon>Gnathostoma</taxon>
    </lineage>
</organism>
<dbReference type="CDD" id="cd17744">
    <property type="entry name" value="BRCT_MDC1_rpt1"/>
    <property type="match status" value="1"/>
</dbReference>
<evidence type="ECO:0000256" key="2">
    <source>
        <dbReference type="ARBA" id="ARBA00004286"/>
    </source>
</evidence>
<keyword evidence="10" id="KW-0539">Nucleus</keyword>
<dbReference type="SUPFAM" id="SSF52113">
    <property type="entry name" value="BRCT domain"/>
    <property type="match status" value="2"/>
</dbReference>
<evidence type="ECO:0000256" key="8">
    <source>
        <dbReference type="ARBA" id="ARBA00022843"/>
    </source>
</evidence>
<comment type="subcellular location">
    <subcellularLocation>
        <location evidence="2">Chromosome</location>
    </subcellularLocation>
    <subcellularLocation>
        <location evidence="1">Nucleus</location>
    </subcellularLocation>
</comment>
<feature type="domain" description="FHA" evidence="14">
    <location>
        <begin position="48"/>
        <end position="99"/>
    </location>
</feature>
<dbReference type="PANTHER" id="PTHR23196:SF1">
    <property type="entry name" value="PAX-INTERACTING PROTEIN 1"/>
    <property type="match status" value="1"/>
</dbReference>
<evidence type="ECO:0000256" key="5">
    <source>
        <dbReference type="ARBA" id="ARBA00022499"/>
    </source>
</evidence>
<dbReference type="Pfam" id="PF16770">
    <property type="entry name" value="RTT107_BRCT_5"/>
    <property type="match status" value="1"/>
</dbReference>
<feature type="domain" description="BRCT" evidence="15">
    <location>
        <begin position="500"/>
        <end position="572"/>
    </location>
</feature>
<evidence type="ECO:0000256" key="6">
    <source>
        <dbReference type="ARBA" id="ARBA00022737"/>
    </source>
</evidence>
<dbReference type="Pfam" id="PF00498">
    <property type="entry name" value="FHA"/>
    <property type="match status" value="1"/>
</dbReference>
<dbReference type="InterPro" id="IPR051579">
    <property type="entry name" value="DDR_Transcriptional_Reg"/>
</dbReference>
<dbReference type="Gene3D" id="2.60.200.20">
    <property type="match status" value="1"/>
</dbReference>
<dbReference type="Gene3D" id="3.40.50.10190">
    <property type="entry name" value="BRCT domain"/>
    <property type="match status" value="2"/>
</dbReference>
<dbReference type="AlphaFoldDB" id="A0ABD6ECQ4"/>
<evidence type="ECO:0000256" key="9">
    <source>
        <dbReference type="ARBA" id="ARBA00022990"/>
    </source>
</evidence>
<keyword evidence="11" id="KW-0131">Cell cycle</keyword>
<dbReference type="GO" id="GO:0005634">
    <property type="term" value="C:nucleus"/>
    <property type="evidence" value="ECO:0007669"/>
    <property type="project" value="UniProtKB-SubCell"/>
</dbReference>
<keyword evidence="5" id="KW-1017">Isopeptide bond</keyword>
<evidence type="ECO:0000256" key="4">
    <source>
        <dbReference type="ARBA" id="ARBA00022454"/>
    </source>
</evidence>
<dbReference type="PROSITE" id="PS50172">
    <property type="entry name" value="BRCT"/>
    <property type="match status" value="2"/>
</dbReference>
<keyword evidence="7" id="KW-0227">DNA damage</keyword>
<dbReference type="PANTHER" id="PTHR23196">
    <property type="entry name" value="PAX TRANSCRIPTION ACTIVATION DOMAIN INTERACTING PROTEIN"/>
    <property type="match status" value="1"/>
</dbReference>
<evidence type="ECO:0000256" key="12">
    <source>
        <dbReference type="ARBA" id="ARBA00023858"/>
    </source>
</evidence>
<name>A0ABD6ECQ4_9BILA</name>
<evidence type="ECO:0000313" key="17">
    <source>
        <dbReference type="Proteomes" id="UP001608902"/>
    </source>
</evidence>
<sequence length="594" mass="66377">MLFTQKISDLFEDVDSEDDELSQSAPLGKLSYKICGLRMEKEIYKGETIVGRNRSAGALVVIEDPSVSVAHARITATGGRFFIADLGSTNRTILNNVLLADKFRQYNLPNNSEIRFGAVIANFTAYNVKDTPPDEPTSQPSGNLATSLYFFPEPRKDSSNATVLHSKSPPDTLYEELVASMKKSDASLLSGQINSDVKVPSLQKEDENFEIEKVTELEGDTSKLKTPNKGKSKIEQFAFEFFSTKKRNPSKRRRPLSCVRRKVLSEPKTLKKPPARSCAKKFRGSNFMESDTEDFEFVSKCDGTKLPSNQCSPEILGEKTYIAHDSDDENIPLIQYVAAGTVRKSIDSKYSKTPSRRHCIATPEGSQKSRKLEPASCATKIKPSVIRRSKNKSYSAHVRIFFLSGFTSEQLESMEKKVERVGAVVTDDVEKATHVIGCMVRCTVNFVCAVGLRLPIVSVKWIDECLLKNRPEAWREYVLSDEYGAKQTNCYLEKIYSKKEDRRLLQNCVVYVASDVQPSKKELETIVRCAGGEVVRSYPKPSDKKRRLVICSAKNSNRTVLKVAEDLGIPSVFDSLLIRYVISGCLPESLLSQA</sequence>
<evidence type="ECO:0000259" key="15">
    <source>
        <dbReference type="PROSITE" id="PS50172"/>
    </source>
</evidence>
<proteinExistence type="predicted"/>
<keyword evidence="17" id="KW-1185">Reference proteome</keyword>
<dbReference type="SMART" id="SM00292">
    <property type="entry name" value="BRCT"/>
    <property type="match status" value="2"/>
</dbReference>
<protein>
    <recommendedName>
        <fullName evidence="3">Mediator of DNA damage checkpoint protein 1</fullName>
    </recommendedName>
    <alternativeName>
        <fullName evidence="13">PAX transactivation activation domain-interacting protein</fullName>
    </alternativeName>
    <alternativeName>
        <fullName evidence="12">PAX-interacting protein 1</fullName>
    </alternativeName>
</protein>
<evidence type="ECO:0000256" key="10">
    <source>
        <dbReference type="ARBA" id="ARBA00023242"/>
    </source>
</evidence>
<dbReference type="Proteomes" id="UP001608902">
    <property type="component" value="Unassembled WGS sequence"/>
</dbReference>
<dbReference type="SUPFAM" id="SSF49879">
    <property type="entry name" value="SMAD/FHA domain"/>
    <property type="match status" value="1"/>
</dbReference>
<evidence type="ECO:0000256" key="13">
    <source>
        <dbReference type="ARBA" id="ARBA00030146"/>
    </source>
</evidence>
<accession>A0ABD6ECQ4</accession>
<keyword evidence="8" id="KW-0832">Ubl conjugation</keyword>
<evidence type="ECO:0000256" key="11">
    <source>
        <dbReference type="ARBA" id="ARBA00023306"/>
    </source>
</evidence>
<dbReference type="PROSITE" id="PS50006">
    <property type="entry name" value="FHA_DOMAIN"/>
    <property type="match status" value="1"/>
</dbReference>
<dbReference type="GO" id="GO:0006974">
    <property type="term" value="P:DNA damage response"/>
    <property type="evidence" value="ECO:0007669"/>
    <property type="project" value="UniProtKB-KW"/>
</dbReference>
<evidence type="ECO:0000259" key="14">
    <source>
        <dbReference type="PROSITE" id="PS50006"/>
    </source>
</evidence>
<gene>
    <name evidence="16" type="ORF">AB6A40_003761</name>
</gene>
<dbReference type="InterPro" id="IPR001357">
    <property type="entry name" value="BRCT_dom"/>
</dbReference>
<reference evidence="16 17" key="1">
    <citation type="submission" date="2024-08" db="EMBL/GenBank/DDBJ databases">
        <title>Gnathostoma spinigerum genome.</title>
        <authorList>
            <person name="Gonzalez-Bertolin B."/>
            <person name="Monzon S."/>
            <person name="Zaballos A."/>
            <person name="Jimenez P."/>
            <person name="Dekumyoy P."/>
            <person name="Varona S."/>
            <person name="Cuesta I."/>
            <person name="Sumanam S."/>
            <person name="Adisakwattana P."/>
            <person name="Gasser R.B."/>
            <person name="Hernandez-Gonzalez A."/>
            <person name="Young N.D."/>
            <person name="Perteguer M.J."/>
        </authorList>
    </citation>
    <scope>NUCLEOTIDE SEQUENCE [LARGE SCALE GENOMIC DNA]</scope>
    <source>
        <strain evidence="16">AL3</strain>
        <tissue evidence="16">Liver</tissue>
    </source>
</reference>
<evidence type="ECO:0000256" key="3">
    <source>
        <dbReference type="ARBA" id="ARBA00015014"/>
    </source>
</evidence>
<dbReference type="CDD" id="cd18432">
    <property type="entry name" value="BRCT_PAXIP1_rpt6_like"/>
    <property type="match status" value="1"/>
</dbReference>
<dbReference type="GO" id="GO:0005694">
    <property type="term" value="C:chromosome"/>
    <property type="evidence" value="ECO:0007669"/>
    <property type="project" value="UniProtKB-SubCell"/>
</dbReference>
<dbReference type="SMART" id="SM00240">
    <property type="entry name" value="FHA"/>
    <property type="match status" value="1"/>
</dbReference>
<feature type="domain" description="BRCT" evidence="15">
    <location>
        <begin position="401"/>
        <end position="479"/>
    </location>
</feature>
<evidence type="ECO:0000256" key="7">
    <source>
        <dbReference type="ARBA" id="ARBA00022763"/>
    </source>
</evidence>
<keyword evidence="4" id="KW-0158">Chromosome</keyword>
<keyword evidence="6" id="KW-0677">Repeat</keyword>
<dbReference type="EMBL" id="JBGFUD010002027">
    <property type="protein sequence ID" value="MFH4977052.1"/>
    <property type="molecule type" value="Genomic_DNA"/>
</dbReference>
<dbReference type="InterPro" id="IPR000253">
    <property type="entry name" value="FHA_dom"/>
</dbReference>
<evidence type="ECO:0000313" key="16">
    <source>
        <dbReference type="EMBL" id="MFH4977052.1"/>
    </source>
</evidence>
<dbReference type="InterPro" id="IPR008984">
    <property type="entry name" value="SMAD_FHA_dom_sf"/>
</dbReference>
<evidence type="ECO:0000256" key="1">
    <source>
        <dbReference type="ARBA" id="ARBA00004123"/>
    </source>
</evidence>
<dbReference type="CDD" id="cd00060">
    <property type="entry name" value="FHA"/>
    <property type="match status" value="1"/>
</dbReference>